<dbReference type="EMBL" id="QGGO01000008">
    <property type="protein sequence ID" value="PWK27198.1"/>
    <property type="molecule type" value="Genomic_DNA"/>
</dbReference>
<reference evidence="1 2" key="1">
    <citation type="submission" date="2018-05" db="EMBL/GenBank/DDBJ databases">
        <title>Genomic Encyclopedia of Archaeal and Bacterial Type Strains, Phase II (KMG-II): from individual species to whole genera.</title>
        <authorList>
            <person name="Goeker M."/>
        </authorList>
    </citation>
    <scope>NUCLEOTIDE SEQUENCE [LARGE SCALE GENOMIC DNA]</scope>
    <source>
        <strain evidence="1 2">DSM 22214</strain>
    </source>
</reference>
<evidence type="ECO:0000313" key="1">
    <source>
        <dbReference type="EMBL" id="PWK27198.1"/>
    </source>
</evidence>
<proteinExistence type="predicted"/>
<accession>A0A316EC72</accession>
<keyword evidence="2" id="KW-1185">Reference proteome</keyword>
<protein>
    <submittedName>
        <fullName evidence="1">Uncharacterized protein</fullName>
    </submittedName>
</protein>
<comment type="caution">
    <text evidence="1">The sequence shown here is derived from an EMBL/GenBank/DDBJ whole genome shotgun (WGS) entry which is preliminary data.</text>
</comment>
<evidence type="ECO:0000313" key="2">
    <source>
        <dbReference type="Proteomes" id="UP000245489"/>
    </source>
</evidence>
<gene>
    <name evidence="1" type="ORF">LV89_02013</name>
</gene>
<name>A0A316EC72_9BACT</name>
<organism evidence="1 2">
    <name type="scientific">Arcicella aurantiaca</name>
    <dbReference type="NCBI Taxonomy" id="591202"/>
    <lineage>
        <taxon>Bacteria</taxon>
        <taxon>Pseudomonadati</taxon>
        <taxon>Bacteroidota</taxon>
        <taxon>Cytophagia</taxon>
        <taxon>Cytophagales</taxon>
        <taxon>Flectobacillaceae</taxon>
        <taxon>Arcicella</taxon>
    </lineage>
</organism>
<dbReference type="RefSeq" id="WP_109742761.1">
    <property type="nucleotide sequence ID" value="NZ_QGGO01000008.1"/>
</dbReference>
<sequence>MTYVKLFTIGESQIIFRKAILITGEFKHAQLKITAYIPKHMIEGFIEANTDQMYCCHDCLNKFFDTINQEYAEKIYRHSFMQHQLQFKNQMSSITKNLN</sequence>
<dbReference type="Proteomes" id="UP000245489">
    <property type="component" value="Unassembled WGS sequence"/>
</dbReference>
<dbReference type="AlphaFoldDB" id="A0A316EC72"/>